<protein>
    <recommendedName>
        <fullName evidence="1">RNA helicase</fullName>
        <ecNumber evidence="1">3.6.4.13</ecNumber>
    </recommendedName>
</protein>
<evidence type="ECO:0000256" key="2">
    <source>
        <dbReference type="ARBA" id="ARBA00022741"/>
    </source>
</evidence>
<evidence type="ECO:0000256" key="4">
    <source>
        <dbReference type="ARBA" id="ARBA00022806"/>
    </source>
</evidence>
<feature type="domain" description="Helicase C-terminal" evidence="7">
    <location>
        <begin position="11"/>
        <end position="166"/>
    </location>
</feature>
<dbReference type="EMBL" id="AUSU01001427">
    <property type="protein sequence ID" value="EPS71064.1"/>
    <property type="molecule type" value="Genomic_DNA"/>
</dbReference>
<dbReference type="CDD" id="cd18787">
    <property type="entry name" value="SF2_C_DEAD"/>
    <property type="match status" value="1"/>
</dbReference>
<keyword evidence="3" id="KW-0378">Hydrolase</keyword>
<dbReference type="Proteomes" id="UP000015453">
    <property type="component" value="Unassembled WGS sequence"/>
</dbReference>
<dbReference type="GO" id="GO:0003724">
    <property type="term" value="F:RNA helicase activity"/>
    <property type="evidence" value="ECO:0007669"/>
    <property type="project" value="UniProtKB-EC"/>
</dbReference>
<dbReference type="SMART" id="SM00490">
    <property type="entry name" value="HELICc"/>
    <property type="match status" value="1"/>
</dbReference>
<keyword evidence="9" id="KW-1185">Reference proteome</keyword>
<dbReference type="Pfam" id="PF00271">
    <property type="entry name" value="Helicase_C"/>
    <property type="match status" value="1"/>
</dbReference>
<dbReference type="AlphaFoldDB" id="S8CUL7"/>
<sequence length="166" mass="18729">ICSSKMERYSTLLHLLKVDTPQSAIIFVGEQSEKSKKAGNEPPTAALTRFLRTSYCGGLDLVLLEGDMNFNQRASTLAEVKQSGGYLLIATDIAARGLDLPETTHIYNFDLPRDAVGYLHRAGRTCRKPFSQGRCYYVGTLITSEERFKLQRFENELIFRCEELLL</sequence>
<evidence type="ECO:0000313" key="8">
    <source>
        <dbReference type="EMBL" id="EPS71064.1"/>
    </source>
</evidence>
<dbReference type="OrthoDB" id="10256233at2759"/>
<dbReference type="GO" id="GO:0016787">
    <property type="term" value="F:hydrolase activity"/>
    <property type="evidence" value="ECO:0007669"/>
    <property type="project" value="UniProtKB-KW"/>
</dbReference>
<dbReference type="GO" id="GO:0003723">
    <property type="term" value="F:RNA binding"/>
    <property type="evidence" value="ECO:0007669"/>
    <property type="project" value="TreeGrafter"/>
</dbReference>
<feature type="non-terminal residue" evidence="8">
    <location>
        <position position="1"/>
    </location>
</feature>
<evidence type="ECO:0000313" key="9">
    <source>
        <dbReference type="Proteomes" id="UP000015453"/>
    </source>
</evidence>
<evidence type="ECO:0000256" key="6">
    <source>
        <dbReference type="ARBA" id="ARBA00047984"/>
    </source>
</evidence>
<comment type="catalytic activity">
    <reaction evidence="6">
        <text>ATP + H2O = ADP + phosphate + H(+)</text>
        <dbReference type="Rhea" id="RHEA:13065"/>
        <dbReference type="ChEBI" id="CHEBI:15377"/>
        <dbReference type="ChEBI" id="CHEBI:15378"/>
        <dbReference type="ChEBI" id="CHEBI:30616"/>
        <dbReference type="ChEBI" id="CHEBI:43474"/>
        <dbReference type="ChEBI" id="CHEBI:456216"/>
        <dbReference type="EC" id="3.6.4.13"/>
    </reaction>
</comment>
<dbReference type="Gene3D" id="3.40.50.300">
    <property type="entry name" value="P-loop containing nucleotide triphosphate hydrolases"/>
    <property type="match status" value="1"/>
</dbReference>
<comment type="caution">
    <text evidence="8">The sequence shown here is derived from an EMBL/GenBank/DDBJ whole genome shotgun (WGS) entry which is preliminary data.</text>
</comment>
<organism evidence="8 9">
    <name type="scientific">Genlisea aurea</name>
    <dbReference type="NCBI Taxonomy" id="192259"/>
    <lineage>
        <taxon>Eukaryota</taxon>
        <taxon>Viridiplantae</taxon>
        <taxon>Streptophyta</taxon>
        <taxon>Embryophyta</taxon>
        <taxon>Tracheophyta</taxon>
        <taxon>Spermatophyta</taxon>
        <taxon>Magnoliopsida</taxon>
        <taxon>eudicotyledons</taxon>
        <taxon>Gunneridae</taxon>
        <taxon>Pentapetalae</taxon>
        <taxon>asterids</taxon>
        <taxon>lamiids</taxon>
        <taxon>Lamiales</taxon>
        <taxon>Lentibulariaceae</taxon>
        <taxon>Genlisea</taxon>
    </lineage>
</organism>
<keyword evidence="5" id="KW-0067">ATP-binding</keyword>
<gene>
    <name evidence="8" type="ORF">M569_03694</name>
</gene>
<proteinExistence type="predicted"/>
<reference evidence="8 9" key="1">
    <citation type="journal article" date="2013" name="BMC Genomics">
        <title>The miniature genome of a carnivorous plant Genlisea aurea contains a low number of genes and short non-coding sequences.</title>
        <authorList>
            <person name="Leushkin E.V."/>
            <person name="Sutormin R.A."/>
            <person name="Nabieva E.R."/>
            <person name="Penin A.A."/>
            <person name="Kondrashov A.S."/>
            <person name="Logacheva M.D."/>
        </authorList>
    </citation>
    <scope>NUCLEOTIDE SEQUENCE [LARGE SCALE GENOMIC DNA]</scope>
</reference>
<name>S8CUL7_9LAMI</name>
<dbReference type="PANTHER" id="PTHR47963">
    <property type="entry name" value="DEAD-BOX ATP-DEPENDENT RNA HELICASE 47, MITOCHONDRIAL"/>
    <property type="match status" value="1"/>
</dbReference>
<dbReference type="SUPFAM" id="SSF52540">
    <property type="entry name" value="P-loop containing nucleoside triphosphate hydrolases"/>
    <property type="match status" value="1"/>
</dbReference>
<evidence type="ECO:0000259" key="7">
    <source>
        <dbReference type="PROSITE" id="PS51194"/>
    </source>
</evidence>
<dbReference type="InterPro" id="IPR027417">
    <property type="entry name" value="P-loop_NTPase"/>
</dbReference>
<keyword evidence="2" id="KW-0547">Nucleotide-binding</keyword>
<evidence type="ECO:0000256" key="3">
    <source>
        <dbReference type="ARBA" id="ARBA00022801"/>
    </source>
</evidence>
<accession>S8CUL7</accession>
<dbReference type="InterPro" id="IPR050547">
    <property type="entry name" value="DEAD_box_RNA_helicases"/>
</dbReference>
<feature type="non-terminal residue" evidence="8">
    <location>
        <position position="166"/>
    </location>
</feature>
<dbReference type="EC" id="3.6.4.13" evidence="1"/>
<dbReference type="GO" id="GO:0005524">
    <property type="term" value="F:ATP binding"/>
    <property type="evidence" value="ECO:0007669"/>
    <property type="project" value="UniProtKB-KW"/>
</dbReference>
<keyword evidence="4" id="KW-0347">Helicase</keyword>
<dbReference type="PROSITE" id="PS51194">
    <property type="entry name" value="HELICASE_CTER"/>
    <property type="match status" value="1"/>
</dbReference>
<evidence type="ECO:0000256" key="5">
    <source>
        <dbReference type="ARBA" id="ARBA00022840"/>
    </source>
</evidence>
<dbReference type="PANTHER" id="PTHR47963:SF10">
    <property type="entry name" value="ATP-DEPENDENT RNA HELICASE DDX6_DHH1"/>
    <property type="match status" value="1"/>
</dbReference>
<evidence type="ECO:0000256" key="1">
    <source>
        <dbReference type="ARBA" id="ARBA00012552"/>
    </source>
</evidence>
<dbReference type="InterPro" id="IPR001650">
    <property type="entry name" value="Helicase_C-like"/>
</dbReference>